<comment type="caution">
    <text evidence="1">The sequence shown here is derived from an EMBL/GenBank/DDBJ whole genome shotgun (WGS) entry which is preliminary data.</text>
</comment>
<name>A0A0K9GQL1_9BACI</name>
<accession>A0A0K9GQL1</accession>
<organism evidence="1 2">
    <name type="scientific">Peribacillus loiseleuriae</name>
    <dbReference type="NCBI Taxonomy" id="1679170"/>
    <lineage>
        <taxon>Bacteria</taxon>
        <taxon>Bacillati</taxon>
        <taxon>Bacillota</taxon>
        <taxon>Bacilli</taxon>
        <taxon>Bacillales</taxon>
        <taxon>Bacillaceae</taxon>
        <taxon>Peribacillus</taxon>
    </lineage>
</organism>
<dbReference type="OrthoDB" id="2990683at2"/>
<evidence type="ECO:0000313" key="2">
    <source>
        <dbReference type="Proteomes" id="UP000037146"/>
    </source>
</evidence>
<dbReference type="PATRIC" id="fig|1679170.3.peg.526"/>
<keyword evidence="2" id="KW-1185">Reference proteome</keyword>
<reference evidence="2" key="1">
    <citation type="submission" date="2015-07" db="EMBL/GenBank/DDBJ databases">
        <title>Genome sequencing project for genomic taxonomy and phylogenomics of Bacillus-like bacteria.</title>
        <authorList>
            <person name="Liu B."/>
            <person name="Wang J."/>
            <person name="Zhu Y."/>
            <person name="Liu G."/>
            <person name="Chen Q."/>
            <person name="Chen Z."/>
            <person name="Lan J."/>
            <person name="Che J."/>
            <person name="Ge C."/>
            <person name="Shi H."/>
            <person name="Pan Z."/>
            <person name="Liu X."/>
        </authorList>
    </citation>
    <scope>NUCLEOTIDE SEQUENCE [LARGE SCALE GENOMIC DNA]</scope>
    <source>
        <strain evidence="2">FJAT-27997</strain>
    </source>
</reference>
<dbReference type="RefSeq" id="WP_049679867.1">
    <property type="nucleotide sequence ID" value="NZ_LFZW01000001.1"/>
</dbReference>
<gene>
    <name evidence="1" type="ORF">AC625_02620</name>
</gene>
<dbReference type="AlphaFoldDB" id="A0A0K9GQL1"/>
<evidence type="ECO:0000313" key="1">
    <source>
        <dbReference type="EMBL" id="KMY48542.1"/>
    </source>
</evidence>
<dbReference type="EMBL" id="LFZW01000001">
    <property type="protein sequence ID" value="KMY48542.1"/>
    <property type="molecule type" value="Genomic_DNA"/>
</dbReference>
<protein>
    <submittedName>
        <fullName evidence="1">Uncharacterized protein</fullName>
    </submittedName>
</protein>
<proteinExistence type="predicted"/>
<sequence length="199" mass="22788">MNVIIRRLYIGLLLVILVLPTVGCELSKKKDGEASSKSQFTLEVKDLQSLSDKTIFYTKSSEVISNSGINNIFYNIQEYYNSNKKEYHYVLALKKQSLSDYQKEMEIIPYDIIKFSVGATQNKDTNSFIHTVSSPVFIEFEKSYVKDGSYYLFSSNKSIDTKDFQLEGIFVNSVPIKDKKAGEETFRFITNVNESLITN</sequence>
<dbReference type="Proteomes" id="UP000037146">
    <property type="component" value="Unassembled WGS sequence"/>
</dbReference>